<gene>
    <name evidence="1" type="ORF">K3G42_005387</name>
</gene>
<comment type="caution">
    <text evidence="1">The sequence shown here is derived from an EMBL/GenBank/DDBJ whole genome shotgun (WGS) entry which is preliminary data.</text>
</comment>
<protein>
    <submittedName>
        <fullName evidence="1">Uncharacterized protein</fullName>
    </submittedName>
</protein>
<dbReference type="EMBL" id="CM037625">
    <property type="protein sequence ID" value="KAH7997693.1"/>
    <property type="molecule type" value="Genomic_DNA"/>
</dbReference>
<proteinExistence type="predicted"/>
<accession>A0ACB8EZ12</accession>
<name>A0ACB8EZ12_9SAUR</name>
<dbReference type="Proteomes" id="UP000827872">
    <property type="component" value="Linkage Group LG12"/>
</dbReference>
<evidence type="ECO:0000313" key="2">
    <source>
        <dbReference type="Proteomes" id="UP000827872"/>
    </source>
</evidence>
<evidence type="ECO:0000313" key="1">
    <source>
        <dbReference type="EMBL" id="KAH7997693.1"/>
    </source>
</evidence>
<keyword evidence="2" id="KW-1185">Reference proteome</keyword>
<sequence length="113" mass="12092">MATVVGAIVATALPGAAGVNNDSGDGTDAVVILEKTPFQEKNISELLKKHTKLQLQMSNDIYSTYHLYLPPELNDRSCSGQIAVPGLALRLFACNDELIPASTGTVISTRWHP</sequence>
<reference evidence="1" key="1">
    <citation type="submission" date="2021-08" db="EMBL/GenBank/DDBJ databases">
        <title>The first chromosome-level gecko genome reveals the dynamic sex chromosomes of Neotropical dwarf geckos (Sphaerodactylidae: Sphaerodactylus).</title>
        <authorList>
            <person name="Pinto B.J."/>
            <person name="Keating S.E."/>
            <person name="Gamble T."/>
        </authorList>
    </citation>
    <scope>NUCLEOTIDE SEQUENCE</scope>
    <source>
        <strain evidence="1">TG3544</strain>
    </source>
</reference>
<organism evidence="1 2">
    <name type="scientific">Sphaerodactylus townsendi</name>
    <dbReference type="NCBI Taxonomy" id="933632"/>
    <lineage>
        <taxon>Eukaryota</taxon>
        <taxon>Metazoa</taxon>
        <taxon>Chordata</taxon>
        <taxon>Craniata</taxon>
        <taxon>Vertebrata</taxon>
        <taxon>Euteleostomi</taxon>
        <taxon>Lepidosauria</taxon>
        <taxon>Squamata</taxon>
        <taxon>Bifurcata</taxon>
        <taxon>Gekkota</taxon>
        <taxon>Sphaerodactylidae</taxon>
        <taxon>Sphaerodactylus</taxon>
    </lineage>
</organism>